<dbReference type="InterPro" id="IPR020904">
    <property type="entry name" value="Sc_DH/Rdtase_CS"/>
</dbReference>
<dbReference type="CDD" id="cd05233">
    <property type="entry name" value="SDR_c"/>
    <property type="match status" value="1"/>
</dbReference>
<comment type="similarity">
    <text evidence="1 3">Belongs to the short-chain dehydrogenases/reductases (SDR) family.</text>
</comment>
<feature type="domain" description="Ketoreductase" evidence="5">
    <location>
        <begin position="32"/>
        <end position="216"/>
    </location>
</feature>
<evidence type="ECO:0000259" key="5">
    <source>
        <dbReference type="SMART" id="SM00822"/>
    </source>
</evidence>
<dbReference type="KEGG" id="nhy:JQS43_12340"/>
<proteinExistence type="inferred from homology"/>
<evidence type="ECO:0000313" key="6">
    <source>
        <dbReference type="EMBL" id="QSB16981.1"/>
    </source>
</evidence>
<name>A0A895YHG3_9ACTN</name>
<organism evidence="6 7">
    <name type="scientific">Natronosporangium hydrolyticum</name>
    <dbReference type="NCBI Taxonomy" id="2811111"/>
    <lineage>
        <taxon>Bacteria</taxon>
        <taxon>Bacillati</taxon>
        <taxon>Actinomycetota</taxon>
        <taxon>Actinomycetes</taxon>
        <taxon>Micromonosporales</taxon>
        <taxon>Micromonosporaceae</taxon>
        <taxon>Natronosporangium</taxon>
    </lineage>
</organism>
<dbReference type="PRINTS" id="PR00081">
    <property type="entry name" value="GDHRDH"/>
</dbReference>
<evidence type="ECO:0000256" key="2">
    <source>
        <dbReference type="ARBA" id="ARBA00023002"/>
    </source>
</evidence>
<dbReference type="InterPro" id="IPR057326">
    <property type="entry name" value="KR_dom"/>
</dbReference>
<dbReference type="InterPro" id="IPR036291">
    <property type="entry name" value="NAD(P)-bd_dom_sf"/>
</dbReference>
<dbReference type="AlphaFoldDB" id="A0A895YHG3"/>
<reference evidence="6" key="1">
    <citation type="submission" date="2021-02" db="EMBL/GenBank/DDBJ databases">
        <title>Natrosporangium hydrolyticum gen. nov., sp. nov, a haloalkaliphilic actinobacterium from a soda solonchak soil.</title>
        <authorList>
            <person name="Sorokin D.Y."/>
            <person name="Khijniak T.V."/>
            <person name="Zakharycheva A.P."/>
            <person name="Boueva O.V."/>
            <person name="Ariskina E.V."/>
            <person name="Hahnke R.L."/>
            <person name="Bunk B."/>
            <person name="Sproer C."/>
            <person name="Schumann P."/>
            <person name="Evtushenko L.I."/>
            <person name="Kublanov I.V."/>
        </authorList>
    </citation>
    <scope>NUCLEOTIDE SEQUENCE</scope>
    <source>
        <strain evidence="6">DSM 106523</strain>
    </source>
</reference>
<evidence type="ECO:0000256" key="1">
    <source>
        <dbReference type="ARBA" id="ARBA00006484"/>
    </source>
</evidence>
<gene>
    <name evidence="6" type="ORF">JQS43_12340</name>
</gene>
<dbReference type="InterPro" id="IPR002347">
    <property type="entry name" value="SDR_fam"/>
</dbReference>
<dbReference type="GO" id="GO:0016491">
    <property type="term" value="F:oxidoreductase activity"/>
    <property type="evidence" value="ECO:0007669"/>
    <property type="project" value="UniProtKB-KW"/>
</dbReference>
<protein>
    <submittedName>
        <fullName evidence="6">SDR family oxidoreductase</fullName>
    </submittedName>
</protein>
<evidence type="ECO:0000256" key="3">
    <source>
        <dbReference type="RuleBase" id="RU000363"/>
    </source>
</evidence>
<dbReference type="SUPFAM" id="SSF51735">
    <property type="entry name" value="NAD(P)-binding Rossmann-fold domains"/>
    <property type="match status" value="1"/>
</dbReference>
<keyword evidence="2" id="KW-0560">Oxidoreductase</keyword>
<dbReference type="EMBL" id="CP070499">
    <property type="protein sequence ID" value="QSB16981.1"/>
    <property type="molecule type" value="Genomic_DNA"/>
</dbReference>
<dbReference type="PANTHER" id="PTHR44196">
    <property type="entry name" value="DEHYDROGENASE/REDUCTASE SDR FAMILY MEMBER 7B"/>
    <property type="match status" value="1"/>
</dbReference>
<dbReference type="PRINTS" id="PR00080">
    <property type="entry name" value="SDRFAMILY"/>
</dbReference>
<dbReference type="Pfam" id="PF00106">
    <property type="entry name" value="adh_short"/>
    <property type="match status" value="1"/>
</dbReference>
<dbReference type="Proteomes" id="UP000662857">
    <property type="component" value="Chromosome"/>
</dbReference>
<evidence type="ECO:0000256" key="4">
    <source>
        <dbReference type="SAM" id="MobiDB-lite"/>
    </source>
</evidence>
<dbReference type="PANTHER" id="PTHR44196:SF1">
    <property type="entry name" value="DEHYDROGENASE_REDUCTASE SDR FAMILY MEMBER 7B"/>
    <property type="match status" value="1"/>
</dbReference>
<dbReference type="SMART" id="SM00822">
    <property type="entry name" value="PKS_KR"/>
    <property type="match status" value="1"/>
</dbReference>
<dbReference type="GO" id="GO:0016020">
    <property type="term" value="C:membrane"/>
    <property type="evidence" value="ECO:0007669"/>
    <property type="project" value="TreeGrafter"/>
</dbReference>
<keyword evidence="7" id="KW-1185">Reference proteome</keyword>
<dbReference type="Gene3D" id="3.40.50.720">
    <property type="entry name" value="NAD(P)-binding Rossmann-like Domain"/>
    <property type="match status" value="1"/>
</dbReference>
<evidence type="ECO:0000313" key="7">
    <source>
        <dbReference type="Proteomes" id="UP000662857"/>
    </source>
</evidence>
<dbReference type="PROSITE" id="PS00061">
    <property type="entry name" value="ADH_SHORT"/>
    <property type="match status" value="1"/>
</dbReference>
<sequence length="346" mass="35913">MHTKTTLAALALGALAVAIARRRRPPADLTGQVALVTGGSRGLGFLLARELARMGCRLVICARNDEELATAARSLAADGAEVVAVPVDLASPEAAELLVARATDRFGRLDILVNNAGVMRVGPVHDMTPGDFSEAVKLMLLAPANLTLAALPQLRAAPAGRIVNITSIGGKVAAPHLLPYCAAKFGMVGFSEGLRAELAGDQISVTTVVPGLMRTGSHQRAEFTGQAIKEYTWFALLASAPLLAMDAERAARRIVAAAARGRREITLTPVAAVATRVAGAAPAATAWLLEVTQRLLPRSADTASPARPGGELAAESPSRIRSALTRLGERAAERLQPAPDHPGTGP</sequence>
<accession>A0A895YHG3</accession>
<dbReference type="RefSeq" id="WP_239679227.1">
    <property type="nucleotide sequence ID" value="NZ_CP070499.1"/>
</dbReference>
<feature type="region of interest" description="Disordered" evidence="4">
    <location>
        <begin position="299"/>
        <end position="346"/>
    </location>
</feature>